<evidence type="ECO:0008006" key="4">
    <source>
        <dbReference type="Google" id="ProtNLM"/>
    </source>
</evidence>
<organism evidence="2 3">
    <name type="scientific">Mahella australiensis (strain DSM 15567 / CIP 107919 / 50-1 BON)</name>
    <dbReference type="NCBI Taxonomy" id="697281"/>
    <lineage>
        <taxon>Bacteria</taxon>
        <taxon>Bacillati</taxon>
        <taxon>Bacillota</taxon>
        <taxon>Clostridia</taxon>
        <taxon>Thermoanaerobacterales</taxon>
        <taxon>Thermoanaerobacterales Family IV. Incertae Sedis</taxon>
        <taxon>Mahella</taxon>
    </lineage>
</organism>
<dbReference type="Proteomes" id="UP000008457">
    <property type="component" value="Chromosome"/>
</dbReference>
<accession>F3ZZH7</accession>
<evidence type="ECO:0000313" key="3">
    <source>
        <dbReference type="Proteomes" id="UP000008457"/>
    </source>
</evidence>
<dbReference type="RefSeq" id="WP_013781231.1">
    <property type="nucleotide sequence ID" value="NC_015520.1"/>
</dbReference>
<evidence type="ECO:0000313" key="2">
    <source>
        <dbReference type="EMBL" id="AEE96803.1"/>
    </source>
</evidence>
<protein>
    <recommendedName>
        <fullName evidence="4">Lipoprotein</fullName>
    </recommendedName>
</protein>
<feature type="signal peptide" evidence="1">
    <location>
        <begin position="1"/>
        <end position="20"/>
    </location>
</feature>
<dbReference type="AlphaFoldDB" id="F3ZZH7"/>
<gene>
    <name evidence="2" type="ordered locus">Mahau_1618</name>
</gene>
<dbReference type="EMBL" id="CP002360">
    <property type="protein sequence ID" value="AEE96803.1"/>
    <property type="molecule type" value="Genomic_DNA"/>
</dbReference>
<sequence length="147" mass="16541">MRRIVFIIMLSMVLILSACSDQSKTENDKQYLFYGEGQHWVVTIKCNGANSGEKASMTAAYMSNIEDLNGKDISFSYGTAMGTIGSMPEHGTGNKGTFFVEFQDNFLYPILGKPKEKVLVIISTYNKNDKSNYSESIELKQYMEIKD</sequence>
<name>F3ZZH7_MAHA5</name>
<feature type="chain" id="PRO_5038563935" description="Lipoprotein" evidence="1">
    <location>
        <begin position="21"/>
        <end position="147"/>
    </location>
</feature>
<dbReference type="HOGENOM" id="CLU_1765804_0_0_9"/>
<reference evidence="3" key="1">
    <citation type="submission" date="2010-11" db="EMBL/GenBank/DDBJ databases">
        <title>The complete genome of Mahella australiensis DSM 15567.</title>
        <authorList>
            <consortium name="US DOE Joint Genome Institute (JGI-PGF)"/>
            <person name="Lucas S."/>
            <person name="Copeland A."/>
            <person name="Lapidus A."/>
            <person name="Bruce D."/>
            <person name="Goodwin L."/>
            <person name="Pitluck S."/>
            <person name="Kyrpides N."/>
            <person name="Mavromatis K."/>
            <person name="Pagani I."/>
            <person name="Ivanova N."/>
            <person name="Teshima H."/>
            <person name="Brettin T."/>
            <person name="Detter J.C."/>
            <person name="Han C."/>
            <person name="Tapia R."/>
            <person name="Land M."/>
            <person name="Hauser L."/>
            <person name="Markowitz V."/>
            <person name="Cheng J.-F."/>
            <person name="Hugenholtz P."/>
            <person name="Woyke T."/>
            <person name="Wu D."/>
            <person name="Spring S."/>
            <person name="Pukall R."/>
            <person name="Steenblock K."/>
            <person name="Schneider S."/>
            <person name="Klenk H.-P."/>
            <person name="Eisen J.A."/>
        </authorList>
    </citation>
    <scope>NUCLEOTIDE SEQUENCE [LARGE SCALE GENOMIC DNA]</scope>
    <source>
        <strain evidence="3">DSM 15567 / CIP 107919 / 50-1 BON</strain>
    </source>
</reference>
<proteinExistence type="predicted"/>
<keyword evidence="3" id="KW-1185">Reference proteome</keyword>
<dbReference type="KEGG" id="mas:Mahau_1618"/>
<dbReference type="OrthoDB" id="1910713at2"/>
<reference evidence="2 3" key="2">
    <citation type="journal article" date="2011" name="Stand. Genomic Sci.">
        <title>Complete genome sequence of Mahella australiensis type strain (50-1 BON).</title>
        <authorList>
            <person name="Sikorski J."/>
            <person name="Teshima H."/>
            <person name="Nolan M."/>
            <person name="Lucas S."/>
            <person name="Hammon N."/>
            <person name="Deshpande S."/>
            <person name="Cheng J.F."/>
            <person name="Pitluck S."/>
            <person name="Liolios K."/>
            <person name="Pagani I."/>
            <person name="Ivanova N."/>
            <person name="Huntemann M."/>
            <person name="Mavromatis K."/>
            <person name="Ovchinikova G."/>
            <person name="Pati A."/>
            <person name="Tapia R."/>
            <person name="Han C."/>
            <person name="Goodwin L."/>
            <person name="Chen A."/>
            <person name="Palaniappan K."/>
            <person name="Land M."/>
            <person name="Hauser L."/>
            <person name="Ngatchou-Djao O.D."/>
            <person name="Rohde M."/>
            <person name="Pukall R."/>
            <person name="Spring S."/>
            <person name="Abt B."/>
            <person name="Goker M."/>
            <person name="Detter J.C."/>
            <person name="Woyke T."/>
            <person name="Bristow J."/>
            <person name="Markowitz V."/>
            <person name="Hugenholtz P."/>
            <person name="Eisen J.A."/>
            <person name="Kyrpides N.C."/>
            <person name="Klenk H.P."/>
            <person name="Lapidus A."/>
        </authorList>
    </citation>
    <scope>NUCLEOTIDE SEQUENCE [LARGE SCALE GENOMIC DNA]</scope>
    <source>
        <strain evidence="3">DSM 15567 / CIP 107919 / 50-1 BON</strain>
    </source>
</reference>
<keyword evidence="1" id="KW-0732">Signal</keyword>
<evidence type="ECO:0000256" key="1">
    <source>
        <dbReference type="SAM" id="SignalP"/>
    </source>
</evidence>
<dbReference type="PROSITE" id="PS51257">
    <property type="entry name" value="PROKAR_LIPOPROTEIN"/>
    <property type="match status" value="1"/>
</dbReference>